<comment type="similarity">
    <text evidence="1">Belongs to the SCO1/2 family.</text>
</comment>
<proteinExistence type="inferred from homology"/>
<dbReference type="Gene3D" id="3.40.30.10">
    <property type="entry name" value="Glutaredoxin"/>
    <property type="match status" value="1"/>
</dbReference>
<keyword evidence="6" id="KW-1185">Reference proteome</keyword>
<keyword evidence="2" id="KW-0186">Copper</keyword>
<sequence length="211" mass="22598">MTRTDTRSPLSRLRLWLWLAIGLVALAGGVLLAMRLTGTPGAGPGSVGTQAPPDIGSRFSLVDRNGKPVTPETLKGTPYAIFFGFTRCPDVCPTTLSRMAHLRKAMGADGEKFRIVFVSVDSGHDKPADVGAYVDLFGTPILGLTGSEAQIAQAAKSFRVFFQKVPVDGGDYTIDHSAFVILMDREGRFRSLLSDRDSEASALAELRGLIA</sequence>
<dbReference type="RefSeq" id="WP_184150987.1">
    <property type="nucleotide sequence ID" value="NZ_JACHKA010000001.1"/>
</dbReference>
<dbReference type="InterPro" id="IPR003782">
    <property type="entry name" value="SCO1/SenC"/>
</dbReference>
<keyword evidence="3" id="KW-1133">Transmembrane helix</keyword>
<reference evidence="5 6" key="1">
    <citation type="submission" date="2020-08" db="EMBL/GenBank/DDBJ databases">
        <title>Exploring microbial biodiversity for novel pathways involved in the catabolism of aromatic compounds derived from lignin.</title>
        <authorList>
            <person name="Elkins J."/>
        </authorList>
    </citation>
    <scope>NUCLEOTIDE SEQUENCE [LARGE SCALE GENOMIC DNA]</scope>
    <source>
        <strain evidence="5 6">B1D3A</strain>
    </source>
</reference>
<evidence type="ECO:0000259" key="4">
    <source>
        <dbReference type="PROSITE" id="PS51352"/>
    </source>
</evidence>
<accession>A0ABR6NCS8</accession>
<dbReference type="SUPFAM" id="SSF52833">
    <property type="entry name" value="Thioredoxin-like"/>
    <property type="match status" value="1"/>
</dbReference>
<dbReference type="PANTHER" id="PTHR12151">
    <property type="entry name" value="ELECTRON TRANSPORT PROTIN SCO1/SENC FAMILY MEMBER"/>
    <property type="match status" value="1"/>
</dbReference>
<dbReference type="Pfam" id="PF02630">
    <property type="entry name" value="SCO1-SenC"/>
    <property type="match status" value="1"/>
</dbReference>
<feature type="transmembrane region" description="Helical" evidence="3">
    <location>
        <begin position="15"/>
        <end position="34"/>
    </location>
</feature>
<feature type="domain" description="Thioredoxin" evidence="4">
    <location>
        <begin position="50"/>
        <end position="211"/>
    </location>
</feature>
<evidence type="ECO:0000313" key="6">
    <source>
        <dbReference type="Proteomes" id="UP001138540"/>
    </source>
</evidence>
<protein>
    <submittedName>
        <fullName evidence="5">Protein SCO1/2</fullName>
    </submittedName>
</protein>
<keyword evidence="3" id="KW-0812">Transmembrane</keyword>
<evidence type="ECO:0000256" key="3">
    <source>
        <dbReference type="SAM" id="Phobius"/>
    </source>
</evidence>
<keyword evidence="3" id="KW-0472">Membrane</keyword>
<dbReference type="InterPro" id="IPR013766">
    <property type="entry name" value="Thioredoxin_domain"/>
</dbReference>
<evidence type="ECO:0000256" key="1">
    <source>
        <dbReference type="ARBA" id="ARBA00010996"/>
    </source>
</evidence>
<comment type="caution">
    <text evidence="5">The sequence shown here is derived from an EMBL/GenBank/DDBJ whole genome shotgun (WGS) entry which is preliminary data.</text>
</comment>
<dbReference type="EMBL" id="JACHKA010000001">
    <property type="protein sequence ID" value="MBB5985081.1"/>
    <property type="molecule type" value="Genomic_DNA"/>
</dbReference>
<dbReference type="PROSITE" id="PS51352">
    <property type="entry name" value="THIOREDOXIN_2"/>
    <property type="match status" value="1"/>
</dbReference>
<dbReference type="InterPro" id="IPR036249">
    <property type="entry name" value="Thioredoxin-like_sf"/>
</dbReference>
<organism evidence="5 6">
    <name type="scientific">Sphingobium lignivorans</name>
    <dbReference type="NCBI Taxonomy" id="2735886"/>
    <lineage>
        <taxon>Bacteria</taxon>
        <taxon>Pseudomonadati</taxon>
        <taxon>Pseudomonadota</taxon>
        <taxon>Alphaproteobacteria</taxon>
        <taxon>Sphingomonadales</taxon>
        <taxon>Sphingomonadaceae</taxon>
        <taxon>Sphingobium</taxon>
    </lineage>
</organism>
<dbReference type="PANTHER" id="PTHR12151:SF25">
    <property type="entry name" value="LINALOOL DEHYDRATASE_ISOMERASE DOMAIN-CONTAINING PROTEIN"/>
    <property type="match status" value="1"/>
</dbReference>
<dbReference type="CDD" id="cd02968">
    <property type="entry name" value="SCO"/>
    <property type="match status" value="1"/>
</dbReference>
<name>A0ABR6NCS8_9SPHN</name>
<evidence type="ECO:0000256" key="2">
    <source>
        <dbReference type="ARBA" id="ARBA00023008"/>
    </source>
</evidence>
<dbReference type="Proteomes" id="UP001138540">
    <property type="component" value="Unassembled WGS sequence"/>
</dbReference>
<evidence type="ECO:0000313" key="5">
    <source>
        <dbReference type="EMBL" id="MBB5985081.1"/>
    </source>
</evidence>
<gene>
    <name evidence="5" type="ORF">HNP60_001055</name>
</gene>